<dbReference type="PANTHER" id="PTHR38657">
    <property type="entry name" value="SLR1343 PROTEIN"/>
    <property type="match status" value="1"/>
</dbReference>
<evidence type="ECO:0000313" key="1">
    <source>
        <dbReference type="EMBL" id="MVN90254.1"/>
    </source>
</evidence>
<accession>A0A6I4IQ05</accession>
<keyword evidence="1" id="KW-0456">Lyase</keyword>
<gene>
    <name evidence="1" type="ORF">GO816_03865</name>
</gene>
<dbReference type="OrthoDB" id="5288100at2"/>
<dbReference type="Gene3D" id="3.40.50.620">
    <property type="entry name" value="HUPs"/>
    <property type="match status" value="1"/>
</dbReference>
<dbReference type="InterPro" id="IPR014729">
    <property type="entry name" value="Rossmann-like_a/b/a_fold"/>
</dbReference>
<dbReference type="Gene3D" id="1.10.579.10">
    <property type="entry name" value="DNA Cyclobutane Dipyrimidine Photolyase, subunit A, domain 3"/>
    <property type="match status" value="1"/>
</dbReference>
<organism evidence="1 2">
    <name type="scientific">Mucilaginibacter aquatilis</name>
    <dbReference type="NCBI Taxonomy" id="1517760"/>
    <lineage>
        <taxon>Bacteria</taxon>
        <taxon>Pseudomonadati</taxon>
        <taxon>Bacteroidota</taxon>
        <taxon>Sphingobacteriia</taxon>
        <taxon>Sphingobacteriales</taxon>
        <taxon>Sphingobacteriaceae</taxon>
        <taxon>Mucilaginibacter</taxon>
    </lineage>
</organism>
<dbReference type="Proteomes" id="UP000434850">
    <property type="component" value="Unassembled WGS sequence"/>
</dbReference>
<dbReference type="InterPro" id="IPR036134">
    <property type="entry name" value="Crypto/Photolyase_FAD-like_sf"/>
</dbReference>
<dbReference type="AlphaFoldDB" id="A0A6I4IQ05"/>
<dbReference type="Gene3D" id="1.10.10.1710">
    <property type="entry name" value="Deoxyribodipyrimidine photolyase-related"/>
    <property type="match status" value="1"/>
</dbReference>
<dbReference type="InterPro" id="IPR007357">
    <property type="entry name" value="PhrB-like"/>
</dbReference>
<dbReference type="PANTHER" id="PTHR38657:SF1">
    <property type="entry name" value="SLR1343 PROTEIN"/>
    <property type="match status" value="1"/>
</dbReference>
<reference evidence="1 2" key="1">
    <citation type="submission" date="2019-12" db="EMBL/GenBank/DDBJ databases">
        <title>Mucilaginibacter sp. HME9299 genome sequencing and assembly.</title>
        <authorList>
            <person name="Kang H."/>
            <person name="Kim H."/>
            <person name="Joh K."/>
        </authorList>
    </citation>
    <scope>NUCLEOTIDE SEQUENCE [LARGE SCALE GENOMIC DNA]</scope>
    <source>
        <strain evidence="1 2">HME9299</strain>
    </source>
</reference>
<dbReference type="RefSeq" id="WP_157540018.1">
    <property type="nucleotide sequence ID" value="NZ_WQLA01000001.1"/>
</dbReference>
<protein>
    <submittedName>
        <fullName evidence="1">Cryptochrome/photolyase family protein</fullName>
    </submittedName>
</protein>
<dbReference type="GO" id="GO:0016829">
    <property type="term" value="F:lyase activity"/>
    <property type="evidence" value="ECO:0007669"/>
    <property type="project" value="UniProtKB-KW"/>
</dbReference>
<comment type="caution">
    <text evidence="1">The sequence shown here is derived from an EMBL/GenBank/DDBJ whole genome shotgun (WGS) entry which is preliminary data.</text>
</comment>
<dbReference type="SUPFAM" id="SSF48173">
    <property type="entry name" value="Cryptochrome/photolyase FAD-binding domain"/>
    <property type="match status" value="1"/>
</dbReference>
<evidence type="ECO:0000313" key="2">
    <source>
        <dbReference type="Proteomes" id="UP000434850"/>
    </source>
</evidence>
<dbReference type="EMBL" id="WQLA01000001">
    <property type="protein sequence ID" value="MVN90254.1"/>
    <property type="molecule type" value="Genomic_DNA"/>
</dbReference>
<proteinExistence type="predicted"/>
<sequence length="510" mass="60116">MAKTLRLILGDQLNSKHSWYNNVDDNVTYIMLEVMQEQQYVMHHVQKILAFFAAMRNFAHQLTQHGHKVIYVNLDDRGNKQDFSENIKHVIKKEKFERLEYQLPDEYRLDEQLKTLCNELDIDTATADTEHFLTERFDVKDFFGGKGYRMESFYRHMRQKHHILMDGDDPVHNRWNFDADNRKRYDGKVPLQEPLNFDHDVLALKEMIDAAKVKYFGNVDAKHFAWPLSRKEALKVLQYFCENLLPNFGTYEDAMLQNHISLFHSRISFAQNVKMISPAEVVGTVLDYYKKQSHNISIAQVEGFVRQIIGWREFMRGVYWAQMPGYDEKNFFKHHTEIPHWFWDGNTKMNCLNKCIGQSLNEAWAHHIQRLMVIGNFGLLAGINPDDMDAWYLGIYIDAIQWVEITNTRGMSQFADGGIIASKPYVASAAYINKMSDYCKNCHYDYKKKHGEKACPYNSLYWNFFDRNADKLEKNPRIGMAYNNLKKMKPDERQRIMEQAEAYLENLNAL</sequence>
<name>A0A6I4IQ05_9SPHI</name>
<keyword evidence="2" id="KW-1185">Reference proteome</keyword>
<dbReference type="InterPro" id="IPR052551">
    <property type="entry name" value="UV-DNA_repair_photolyase"/>
</dbReference>
<dbReference type="Gene3D" id="1.25.40.80">
    <property type="match status" value="1"/>
</dbReference>
<dbReference type="Pfam" id="PF04244">
    <property type="entry name" value="DPRP"/>
    <property type="match status" value="1"/>
</dbReference>